<organism evidence="2 3">
    <name type="scientific">Prauserella isguenensis</name>
    <dbReference type="NCBI Taxonomy" id="1470180"/>
    <lineage>
        <taxon>Bacteria</taxon>
        <taxon>Bacillati</taxon>
        <taxon>Actinomycetota</taxon>
        <taxon>Actinomycetes</taxon>
        <taxon>Pseudonocardiales</taxon>
        <taxon>Pseudonocardiaceae</taxon>
        <taxon>Prauserella</taxon>
    </lineage>
</organism>
<evidence type="ECO:0000259" key="1">
    <source>
        <dbReference type="PROSITE" id="PS50943"/>
    </source>
</evidence>
<dbReference type="SMART" id="SM00530">
    <property type="entry name" value="HTH_XRE"/>
    <property type="match status" value="1"/>
</dbReference>
<dbReference type="RefSeq" id="WP_183652509.1">
    <property type="nucleotide sequence ID" value="NZ_JACHWU010000002.1"/>
</dbReference>
<protein>
    <submittedName>
        <fullName evidence="2">Transcriptional regulator with XRE-family HTH domain</fullName>
    </submittedName>
</protein>
<dbReference type="InterPro" id="IPR010982">
    <property type="entry name" value="Lambda_DNA-bd_dom_sf"/>
</dbReference>
<dbReference type="Gene3D" id="1.10.260.40">
    <property type="entry name" value="lambda repressor-like DNA-binding domains"/>
    <property type="match status" value="1"/>
</dbReference>
<dbReference type="Proteomes" id="UP000550714">
    <property type="component" value="Unassembled WGS sequence"/>
</dbReference>
<sequence length="275" mass="30754">MTAVREERIARELRRLRGKYTSADVQRALGITPSKLSRIESCKVRPSSQDVRRLATFYGADADAVERLAEAAEDLKRPVWWTEFIGPDWSEALAYHLDLESEATRIDSWTIDLVPGLLQTRDYSAALMTSRVDVPSEQLERRLALRERRQERVRNGTLELWAILSEAVLCGQIGGPDVLRGQLEYLAEPPANVTVQILPFTAGAHSGLGTSFHLLAFADWPTVGYQDTIQQGLYYDDPDVVNGLTRTIDDVRATALSPSASREMLARRATELKGE</sequence>
<name>A0A839S093_9PSEU</name>
<proteinExistence type="predicted"/>
<gene>
    <name evidence="2" type="ORF">FHS23_002179</name>
</gene>
<dbReference type="Pfam" id="PF19054">
    <property type="entry name" value="DUF5753"/>
    <property type="match status" value="1"/>
</dbReference>
<keyword evidence="3" id="KW-1185">Reference proteome</keyword>
<dbReference type="InterPro" id="IPR001387">
    <property type="entry name" value="Cro/C1-type_HTH"/>
</dbReference>
<dbReference type="InterPro" id="IPR043917">
    <property type="entry name" value="DUF5753"/>
</dbReference>
<comment type="caution">
    <text evidence="2">The sequence shown here is derived from an EMBL/GenBank/DDBJ whole genome shotgun (WGS) entry which is preliminary data.</text>
</comment>
<dbReference type="PROSITE" id="PS50943">
    <property type="entry name" value="HTH_CROC1"/>
    <property type="match status" value="1"/>
</dbReference>
<feature type="domain" description="HTH cro/C1-type" evidence="1">
    <location>
        <begin position="11"/>
        <end position="65"/>
    </location>
</feature>
<dbReference type="AlphaFoldDB" id="A0A839S093"/>
<dbReference type="SUPFAM" id="SSF47413">
    <property type="entry name" value="lambda repressor-like DNA-binding domains"/>
    <property type="match status" value="1"/>
</dbReference>
<dbReference type="Pfam" id="PF13560">
    <property type="entry name" value="HTH_31"/>
    <property type="match status" value="1"/>
</dbReference>
<evidence type="ECO:0000313" key="2">
    <source>
        <dbReference type="EMBL" id="MBB3051156.1"/>
    </source>
</evidence>
<dbReference type="GO" id="GO:0003677">
    <property type="term" value="F:DNA binding"/>
    <property type="evidence" value="ECO:0007669"/>
    <property type="project" value="InterPro"/>
</dbReference>
<dbReference type="EMBL" id="JACHWU010000002">
    <property type="protein sequence ID" value="MBB3051156.1"/>
    <property type="molecule type" value="Genomic_DNA"/>
</dbReference>
<accession>A0A839S093</accession>
<reference evidence="2 3" key="1">
    <citation type="submission" date="2020-08" db="EMBL/GenBank/DDBJ databases">
        <title>Genomic Encyclopedia of Type Strains, Phase III (KMG-III): the genomes of soil and plant-associated and newly described type strains.</title>
        <authorList>
            <person name="Whitman W."/>
        </authorList>
    </citation>
    <scope>NUCLEOTIDE SEQUENCE [LARGE SCALE GENOMIC DNA]</scope>
    <source>
        <strain evidence="2 3">CECT 8577</strain>
    </source>
</reference>
<evidence type="ECO:0000313" key="3">
    <source>
        <dbReference type="Proteomes" id="UP000550714"/>
    </source>
</evidence>
<dbReference type="CDD" id="cd00093">
    <property type="entry name" value="HTH_XRE"/>
    <property type="match status" value="1"/>
</dbReference>